<feature type="domain" description="HTH cro/C1-type" evidence="1">
    <location>
        <begin position="10"/>
        <end position="47"/>
    </location>
</feature>
<dbReference type="EMBL" id="JAGTUF010000002">
    <property type="protein sequence ID" value="MBR9970953.1"/>
    <property type="molecule type" value="Genomic_DNA"/>
</dbReference>
<proteinExistence type="predicted"/>
<dbReference type="InterPro" id="IPR010982">
    <property type="entry name" value="Lambda_DNA-bd_dom_sf"/>
</dbReference>
<protein>
    <submittedName>
        <fullName evidence="2">Helix-turn-helix transcriptional regulator</fullName>
    </submittedName>
</protein>
<dbReference type="RefSeq" id="WP_211546464.1">
    <property type="nucleotide sequence ID" value="NZ_JAGTUF010000002.1"/>
</dbReference>
<keyword evidence="3" id="KW-1185">Reference proteome</keyword>
<dbReference type="Gene3D" id="1.10.260.40">
    <property type="entry name" value="lambda repressor-like DNA-binding domains"/>
    <property type="match status" value="1"/>
</dbReference>
<gene>
    <name evidence="2" type="ORF">KEC16_04420</name>
</gene>
<reference evidence="2 3" key="1">
    <citation type="submission" date="2021-04" db="EMBL/GenBank/DDBJ databases">
        <title>Magnetospirillum sulfuroxidans sp. nov., a facultative chemolithoautotrophic sulfur-oxidizing alphaproteobacterium isolated from freshwater sediment and proposals for Paramagetospirillum gen. nov., and Magnetospirillaceae fam. nov.</title>
        <authorList>
            <person name="Koziaeva V."/>
            <person name="Geelhoed J.S."/>
            <person name="Sorokin D.Y."/>
            <person name="Grouzdev D.S."/>
        </authorList>
    </citation>
    <scope>NUCLEOTIDE SEQUENCE [LARGE SCALE GENOMIC DNA]</scope>
    <source>
        <strain evidence="2 3">J10</strain>
    </source>
</reference>
<organism evidence="2 3">
    <name type="scientific">Magnetospirillum sulfuroxidans</name>
    <dbReference type="NCBI Taxonomy" id="611300"/>
    <lineage>
        <taxon>Bacteria</taxon>
        <taxon>Pseudomonadati</taxon>
        <taxon>Pseudomonadota</taxon>
        <taxon>Alphaproteobacteria</taxon>
        <taxon>Rhodospirillales</taxon>
        <taxon>Rhodospirillaceae</taxon>
        <taxon>Magnetospirillum</taxon>
    </lineage>
</organism>
<dbReference type="InterPro" id="IPR001387">
    <property type="entry name" value="Cro/C1-type_HTH"/>
</dbReference>
<evidence type="ECO:0000259" key="1">
    <source>
        <dbReference type="Pfam" id="PF01381"/>
    </source>
</evidence>
<evidence type="ECO:0000313" key="2">
    <source>
        <dbReference type="EMBL" id="MBR9970953.1"/>
    </source>
</evidence>
<accession>A0ABS5IB70</accession>
<name>A0ABS5IB70_9PROT</name>
<comment type="caution">
    <text evidence="2">The sequence shown here is derived from an EMBL/GenBank/DDBJ whole genome shotgun (WGS) entry which is preliminary data.</text>
</comment>
<dbReference type="SUPFAM" id="SSF47413">
    <property type="entry name" value="lambda repressor-like DNA-binding domains"/>
    <property type="match status" value="1"/>
</dbReference>
<evidence type="ECO:0000313" key="3">
    <source>
        <dbReference type="Proteomes" id="UP000680714"/>
    </source>
</evidence>
<dbReference type="Pfam" id="PF01381">
    <property type="entry name" value="HTH_3"/>
    <property type="match status" value="1"/>
</dbReference>
<sequence length="79" mass="8692">MTIEQSAAGRALLGWSQRDLAEKAHLGESTVRNFEKRRGAQTYNNVLAMRVAMEAAGVVFLDADETMGPGARLRLSENR</sequence>
<dbReference type="Proteomes" id="UP000680714">
    <property type="component" value="Unassembled WGS sequence"/>
</dbReference>
<dbReference type="CDD" id="cd00093">
    <property type="entry name" value="HTH_XRE"/>
    <property type="match status" value="1"/>
</dbReference>